<dbReference type="InterPro" id="IPR013798">
    <property type="entry name" value="Indole-3-glycerol_P_synth_dom"/>
</dbReference>
<evidence type="ECO:0000256" key="7">
    <source>
        <dbReference type="ARBA" id="ARBA00023141"/>
    </source>
</evidence>
<accession>A0ABQ3BIZ1</accession>
<sequence>MATILDTIVQHKLTEIQLKKKLFPVSHLERSPLFQRKGFSLSEALKNSKSGIIAEHKRRSPSKHNINQKLYVNEVVAGYQKASACGSSVLTDNSFFGGSLEDLQLARASVDFPLLRKDFIIDEYQIIEAKASGADVILLIAAILNAQQVKKFSKLANDLGMEVLLEVHNEEELQANFNAEVQLIGVNNRNLKTFEVSTEISKQLSTLIPKEIVKISESGLKSANDIIELREFGYRGFLIGETFMKTENPGKSAQQFIEEIEGKK</sequence>
<dbReference type="PANTHER" id="PTHR22854">
    <property type="entry name" value="TRYPTOPHAN BIOSYNTHESIS PROTEIN"/>
    <property type="match status" value="1"/>
</dbReference>
<evidence type="ECO:0000256" key="5">
    <source>
        <dbReference type="ARBA" id="ARBA00022793"/>
    </source>
</evidence>
<comment type="pathway">
    <text evidence="2">Amino-acid biosynthesis; L-tryptophan biosynthesis; L-tryptophan from chorismate: step 4/5.</text>
</comment>
<dbReference type="GeneID" id="94368266"/>
<keyword evidence="7" id="KW-0057">Aromatic amino acid biosynthesis</keyword>
<keyword evidence="11" id="KW-1185">Reference proteome</keyword>
<dbReference type="CDD" id="cd00331">
    <property type="entry name" value="IGPS"/>
    <property type="match status" value="1"/>
</dbReference>
<dbReference type="SUPFAM" id="SSF51366">
    <property type="entry name" value="Ribulose-phoshate binding barrel"/>
    <property type="match status" value="1"/>
</dbReference>
<dbReference type="EC" id="4.1.1.48" evidence="3"/>
<proteinExistence type="predicted"/>
<keyword evidence="4" id="KW-0028">Amino-acid biosynthesis</keyword>
<dbReference type="InterPro" id="IPR045186">
    <property type="entry name" value="Indole-3-glycerol_P_synth"/>
</dbReference>
<evidence type="ECO:0000256" key="3">
    <source>
        <dbReference type="ARBA" id="ARBA00012362"/>
    </source>
</evidence>
<protein>
    <recommendedName>
        <fullName evidence="3">indole-3-glycerol-phosphate synthase</fullName>
        <ecNumber evidence="3">4.1.1.48</ecNumber>
    </recommendedName>
</protein>
<evidence type="ECO:0000313" key="11">
    <source>
        <dbReference type="Proteomes" id="UP000615593"/>
    </source>
</evidence>
<evidence type="ECO:0000256" key="8">
    <source>
        <dbReference type="ARBA" id="ARBA00023239"/>
    </source>
</evidence>
<evidence type="ECO:0000259" key="9">
    <source>
        <dbReference type="Pfam" id="PF00218"/>
    </source>
</evidence>
<evidence type="ECO:0000256" key="4">
    <source>
        <dbReference type="ARBA" id="ARBA00022605"/>
    </source>
</evidence>
<dbReference type="Gene3D" id="3.20.20.70">
    <property type="entry name" value="Aldolase class I"/>
    <property type="match status" value="1"/>
</dbReference>
<dbReference type="Pfam" id="PF00218">
    <property type="entry name" value="IGPS"/>
    <property type="match status" value="1"/>
</dbReference>
<name>A0ABQ3BIZ1_9FLAO</name>
<feature type="domain" description="Indole-3-glycerol phosphate synthase" evidence="9">
    <location>
        <begin position="5"/>
        <end position="255"/>
    </location>
</feature>
<comment type="caution">
    <text evidence="10">The sequence shown here is derived from an EMBL/GenBank/DDBJ whole genome shotgun (WGS) entry which is preliminary data.</text>
</comment>
<keyword evidence="5" id="KW-0210">Decarboxylase</keyword>
<dbReference type="InterPro" id="IPR013785">
    <property type="entry name" value="Aldolase_TIM"/>
</dbReference>
<dbReference type="RefSeq" id="WP_036243984.1">
    <property type="nucleotide sequence ID" value="NZ_BMWY01000001.1"/>
</dbReference>
<dbReference type="NCBIfam" id="NF001377">
    <property type="entry name" value="PRK00278.2-4"/>
    <property type="match status" value="1"/>
</dbReference>
<comment type="catalytic activity">
    <reaction evidence="1">
        <text>1-(2-carboxyphenylamino)-1-deoxy-D-ribulose 5-phosphate + H(+) = (1S,2R)-1-C-(indol-3-yl)glycerol 3-phosphate + CO2 + H2O</text>
        <dbReference type="Rhea" id="RHEA:23476"/>
        <dbReference type="ChEBI" id="CHEBI:15377"/>
        <dbReference type="ChEBI" id="CHEBI:15378"/>
        <dbReference type="ChEBI" id="CHEBI:16526"/>
        <dbReference type="ChEBI" id="CHEBI:58613"/>
        <dbReference type="ChEBI" id="CHEBI:58866"/>
        <dbReference type="EC" id="4.1.1.48"/>
    </reaction>
</comment>
<evidence type="ECO:0000313" key="10">
    <source>
        <dbReference type="EMBL" id="GGZ47343.1"/>
    </source>
</evidence>
<dbReference type="InterPro" id="IPR011060">
    <property type="entry name" value="RibuloseP-bd_barrel"/>
</dbReference>
<dbReference type="EMBL" id="BMWY01000001">
    <property type="protein sequence ID" value="GGZ47343.1"/>
    <property type="molecule type" value="Genomic_DNA"/>
</dbReference>
<evidence type="ECO:0000256" key="2">
    <source>
        <dbReference type="ARBA" id="ARBA00004696"/>
    </source>
</evidence>
<keyword evidence="8" id="KW-0456">Lyase</keyword>
<dbReference type="PANTHER" id="PTHR22854:SF2">
    <property type="entry name" value="INDOLE-3-GLYCEROL-PHOSPHATE SYNTHASE"/>
    <property type="match status" value="1"/>
</dbReference>
<dbReference type="Proteomes" id="UP000615593">
    <property type="component" value="Unassembled WGS sequence"/>
</dbReference>
<evidence type="ECO:0000256" key="6">
    <source>
        <dbReference type="ARBA" id="ARBA00022822"/>
    </source>
</evidence>
<keyword evidence="6" id="KW-0822">Tryptophan biosynthesis</keyword>
<organism evidence="10 11">
    <name type="scientific">Mesonia mobilis</name>
    <dbReference type="NCBI Taxonomy" id="369791"/>
    <lineage>
        <taxon>Bacteria</taxon>
        <taxon>Pseudomonadati</taxon>
        <taxon>Bacteroidota</taxon>
        <taxon>Flavobacteriia</taxon>
        <taxon>Flavobacteriales</taxon>
        <taxon>Flavobacteriaceae</taxon>
        <taxon>Mesonia</taxon>
    </lineage>
</organism>
<reference evidence="11" key="1">
    <citation type="journal article" date="2019" name="Int. J. Syst. Evol. Microbiol.">
        <title>The Global Catalogue of Microorganisms (GCM) 10K type strain sequencing project: providing services to taxonomists for standard genome sequencing and annotation.</title>
        <authorList>
            <consortium name="The Broad Institute Genomics Platform"/>
            <consortium name="The Broad Institute Genome Sequencing Center for Infectious Disease"/>
            <person name="Wu L."/>
            <person name="Ma J."/>
        </authorList>
    </citation>
    <scope>NUCLEOTIDE SEQUENCE [LARGE SCALE GENOMIC DNA]</scope>
    <source>
        <strain evidence="11">KCTC 12708</strain>
    </source>
</reference>
<evidence type="ECO:0000256" key="1">
    <source>
        <dbReference type="ARBA" id="ARBA00001633"/>
    </source>
</evidence>
<gene>
    <name evidence="10" type="primary">trpC</name>
    <name evidence="10" type="ORF">GCM10008088_06120</name>
</gene>